<dbReference type="InterPro" id="IPR018968">
    <property type="entry name" value="Phasin"/>
</dbReference>
<proteinExistence type="predicted"/>
<sequence>MADKSTFGFDPDKMMEFFKQNDFTRAFTDAKLPNFDTEALFAAQKKNMDALVEANKAAAAGYQDLFKKQMAIFEETISEAQKQIQDMELKVDSKTAAAQGEVAKAAFEKAIANMKDLADTAQKANTEAYEIVSARVKESVDELRSLADQLKTRK</sequence>
<keyword evidence="4" id="KW-1185">Reference proteome</keyword>
<dbReference type="Proteomes" id="UP000474957">
    <property type="component" value="Unassembled WGS sequence"/>
</dbReference>
<comment type="caution">
    <text evidence="3">The sequence shown here is derived from an EMBL/GenBank/DDBJ whole genome shotgun (WGS) entry which is preliminary data.</text>
</comment>
<keyword evidence="1" id="KW-0175">Coiled coil</keyword>
<dbReference type="InterPro" id="IPR010127">
    <property type="entry name" value="Phasin_subfam-1"/>
</dbReference>
<name>A0A6L5YVG6_9RHOB</name>
<feature type="domain" description="Phasin" evidence="2">
    <location>
        <begin position="39"/>
        <end position="136"/>
    </location>
</feature>
<organism evidence="3 4">
    <name type="scientific">Halovulum marinum</name>
    <dbReference type="NCBI Taxonomy" id="2662447"/>
    <lineage>
        <taxon>Bacteria</taxon>
        <taxon>Pseudomonadati</taxon>
        <taxon>Pseudomonadota</taxon>
        <taxon>Alphaproteobacteria</taxon>
        <taxon>Rhodobacterales</taxon>
        <taxon>Paracoccaceae</taxon>
        <taxon>Halovulum</taxon>
    </lineage>
</organism>
<dbReference type="EMBL" id="WIND01000001">
    <property type="protein sequence ID" value="MSU88291.1"/>
    <property type="molecule type" value="Genomic_DNA"/>
</dbReference>
<reference evidence="3 4" key="1">
    <citation type="submission" date="2019-10" db="EMBL/GenBank/DDBJ databases">
        <title>Cognatihalovulum marinum gen. nov. sp. nov., a new member of the family Rhodobacteraceae isolated from deep seawater of the Northwest Indian Ocean.</title>
        <authorList>
            <person name="Ruan C."/>
            <person name="Wang J."/>
            <person name="Zheng X."/>
            <person name="Song L."/>
            <person name="Zhu Y."/>
            <person name="Huang Y."/>
            <person name="Lu Z."/>
            <person name="Du W."/>
            <person name="Huang L."/>
            <person name="Dai X."/>
        </authorList>
    </citation>
    <scope>NUCLEOTIDE SEQUENCE [LARGE SCALE GENOMIC DNA]</scope>
    <source>
        <strain evidence="3 4">2CG4</strain>
    </source>
</reference>
<accession>A0A6L5YVG6</accession>
<gene>
    <name evidence="3" type="ORF">GE300_01505</name>
</gene>
<evidence type="ECO:0000259" key="2">
    <source>
        <dbReference type="Pfam" id="PF09361"/>
    </source>
</evidence>
<dbReference type="Pfam" id="PF09361">
    <property type="entry name" value="Phasin_2"/>
    <property type="match status" value="1"/>
</dbReference>
<evidence type="ECO:0000313" key="3">
    <source>
        <dbReference type="EMBL" id="MSU88291.1"/>
    </source>
</evidence>
<dbReference type="RefSeq" id="WP_154444205.1">
    <property type="nucleotide sequence ID" value="NZ_WIND01000001.1"/>
</dbReference>
<evidence type="ECO:0000256" key="1">
    <source>
        <dbReference type="SAM" id="Coils"/>
    </source>
</evidence>
<dbReference type="AlphaFoldDB" id="A0A6L5YVG6"/>
<evidence type="ECO:0000313" key="4">
    <source>
        <dbReference type="Proteomes" id="UP000474957"/>
    </source>
</evidence>
<dbReference type="NCBIfam" id="TIGR01841">
    <property type="entry name" value="phasin"/>
    <property type="match status" value="1"/>
</dbReference>
<protein>
    <submittedName>
        <fullName evidence="3">Phasin family protein</fullName>
    </submittedName>
</protein>
<feature type="coiled-coil region" evidence="1">
    <location>
        <begin position="70"/>
        <end position="153"/>
    </location>
</feature>